<accession>A0A7W6AN12</accession>
<sequence length="145" mass="15479">MWVCSSITDLVAWVSDHSRDFIGIEPRIGRGKSCIQCFRSQGAGTSDHSARTCSKCSRAGTACFRSCRFRFAPAIVTRRSPMIATASSFGPRLSIRPSSVSIASRRALSVSFISRSIDPISSPKVAGFETAHGILAHPKSTGATA</sequence>
<comment type="caution">
    <text evidence="1">The sequence shown here is derived from an EMBL/GenBank/DDBJ whole genome shotgun (WGS) entry which is preliminary data.</text>
</comment>
<protein>
    <submittedName>
        <fullName evidence="1">Uncharacterized protein</fullName>
    </submittedName>
</protein>
<dbReference type="AlphaFoldDB" id="A0A7W6AN12"/>
<dbReference type="EMBL" id="JACIDN010000007">
    <property type="protein sequence ID" value="MBB3904229.1"/>
    <property type="molecule type" value="Genomic_DNA"/>
</dbReference>
<name>A0A7W6AN12_9HYPH</name>
<organism evidence="1 2">
    <name type="scientific">Methylobacterium brachythecii</name>
    <dbReference type="NCBI Taxonomy" id="1176177"/>
    <lineage>
        <taxon>Bacteria</taxon>
        <taxon>Pseudomonadati</taxon>
        <taxon>Pseudomonadota</taxon>
        <taxon>Alphaproteobacteria</taxon>
        <taxon>Hyphomicrobiales</taxon>
        <taxon>Methylobacteriaceae</taxon>
        <taxon>Methylobacterium</taxon>
    </lineage>
</organism>
<proteinExistence type="predicted"/>
<reference evidence="1 2" key="1">
    <citation type="submission" date="2020-08" db="EMBL/GenBank/DDBJ databases">
        <title>Genomic Encyclopedia of Type Strains, Phase IV (KMG-IV): sequencing the most valuable type-strain genomes for metagenomic binning, comparative biology and taxonomic classification.</title>
        <authorList>
            <person name="Goeker M."/>
        </authorList>
    </citation>
    <scope>NUCLEOTIDE SEQUENCE [LARGE SCALE GENOMIC DNA]</scope>
    <source>
        <strain evidence="1 2">DSM 24105</strain>
    </source>
</reference>
<gene>
    <name evidence="1" type="ORF">GGR33_003748</name>
</gene>
<dbReference type="Proteomes" id="UP000517759">
    <property type="component" value="Unassembled WGS sequence"/>
</dbReference>
<evidence type="ECO:0000313" key="2">
    <source>
        <dbReference type="Proteomes" id="UP000517759"/>
    </source>
</evidence>
<evidence type="ECO:0000313" key="1">
    <source>
        <dbReference type="EMBL" id="MBB3904229.1"/>
    </source>
</evidence>